<gene>
    <name evidence="2" type="ORF">PgNI_05501</name>
</gene>
<accession>A0A6P8B569</accession>
<name>A0A6P8B569_PYRGI</name>
<dbReference type="AlphaFoldDB" id="A0A6P8B569"/>
<reference evidence="2" key="3">
    <citation type="submission" date="2025-08" db="UniProtKB">
        <authorList>
            <consortium name="RefSeq"/>
        </authorList>
    </citation>
    <scope>IDENTIFICATION</scope>
    <source>
        <strain evidence="2">NI907</strain>
    </source>
</reference>
<reference evidence="2" key="2">
    <citation type="submission" date="2019-10" db="EMBL/GenBank/DDBJ databases">
        <authorList>
            <consortium name="NCBI Genome Project"/>
        </authorList>
    </citation>
    <scope>NUCLEOTIDE SEQUENCE</scope>
    <source>
        <strain evidence="2">NI907</strain>
    </source>
</reference>
<keyword evidence="1" id="KW-1185">Reference proteome</keyword>
<dbReference type="KEGG" id="pgri:PgNI_05501"/>
<sequence length="59" mass="6758">MTSPHTRRLFGVGRVRTDDPMQHERVQIMTDSMQSICATTAPQPHRNAVDINPIIMERL</sequence>
<evidence type="ECO:0000313" key="2">
    <source>
        <dbReference type="RefSeq" id="XP_030982376.1"/>
    </source>
</evidence>
<proteinExistence type="predicted"/>
<evidence type="ECO:0000313" key="1">
    <source>
        <dbReference type="Proteomes" id="UP000515153"/>
    </source>
</evidence>
<dbReference type="GeneID" id="41960441"/>
<protein>
    <submittedName>
        <fullName evidence="2">Uncharacterized protein</fullName>
    </submittedName>
</protein>
<organism evidence="1 2">
    <name type="scientific">Pyricularia grisea</name>
    <name type="common">Crabgrass-specific blast fungus</name>
    <name type="synonym">Magnaporthe grisea</name>
    <dbReference type="NCBI Taxonomy" id="148305"/>
    <lineage>
        <taxon>Eukaryota</taxon>
        <taxon>Fungi</taxon>
        <taxon>Dikarya</taxon>
        <taxon>Ascomycota</taxon>
        <taxon>Pezizomycotina</taxon>
        <taxon>Sordariomycetes</taxon>
        <taxon>Sordariomycetidae</taxon>
        <taxon>Magnaporthales</taxon>
        <taxon>Pyriculariaceae</taxon>
        <taxon>Pyricularia</taxon>
    </lineage>
</organism>
<reference evidence="1 2" key="1">
    <citation type="journal article" date="2019" name="Mol. Biol. Evol.">
        <title>Blast fungal genomes show frequent chromosomal changes, gene gains and losses, and effector gene turnover.</title>
        <authorList>
            <person name="Gomez Luciano L.B."/>
            <person name="Jason Tsai I."/>
            <person name="Chuma I."/>
            <person name="Tosa Y."/>
            <person name="Chen Y.H."/>
            <person name="Li J.Y."/>
            <person name="Li M.Y."/>
            <person name="Jade Lu M.Y."/>
            <person name="Nakayashiki H."/>
            <person name="Li W.H."/>
        </authorList>
    </citation>
    <scope>NUCLEOTIDE SEQUENCE [LARGE SCALE GENOMIC DNA]</scope>
    <source>
        <strain evidence="1 2">NI907</strain>
    </source>
</reference>
<dbReference type="Proteomes" id="UP000515153">
    <property type="component" value="Chromosome I"/>
</dbReference>
<dbReference type="RefSeq" id="XP_030982376.1">
    <property type="nucleotide sequence ID" value="XM_031125532.1"/>
</dbReference>